<reference evidence="1" key="1">
    <citation type="submission" date="2021-06" db="EMBL/GenBank/DDBJ databases">
        <authorList>
            <person name="Hodson N. C."/>
            <person name="Mongue J. A."/>
            <person name="Jaron S. K."/>
        </authorList>
    </citation>
    <scope>NUCLEOTIDE SEQUENCE</scope>
</reference>
<dbReference type="PANTHER" id="PTHR46880:SF5">
    <property type="entry name" value="DUF4371 DOMAIN-CONTAINING PROTEIN"/>
    <property type="match status" value="1"/>
</dbReference>
<dbReference type="EMBL" id="CAJVCH010285160">
    <property type="protein sequence ID" value="CAG7784881.1"/>
    <property type="molecule type" value="Genomic_DNA"/>
</dbReference>
<evidence type="ECO:0000313" key="2">
    <source>
        <dbReference type="Proteomes" id="UP000708208"/>
    </source>
</evidence>
<organism evidence="1 2">
    <name type="scientific">Allacma fusca</name>
    <dbReference type="NCBI Taxonomy" id="39272"/>
    <lineage>
        <taxon>Eukaryota</taxon>
        <taxon>Metazoa</taxon>
        <taxon>Ecdysozoa</taxon>
        <taxon>Arthropoda</taxon>
        <taxon>Hexapoda</taxon>
        <taxon>Collembola</taxon>
        <taxon>Symphypleona</taxon>
        <taxon>Sminthuridae</taxon>
        <taxon>Allacma</taxon>
    </lineage>
</organism>
<comment type="caution">
    <text evidence="1">The sequence shown here is derived from an EMBL/GenBank/DDBJ whole genome shotgun (WGS) entry which is preliminary data.</text>
</comment>
<protein>
    <submittedName>
        <fullName evidence="1">Uncharacterized protein</fullName>
    </submittedName>
</protein>
<dbReference type="Proteomes" id="UP000708208">
    <property type="component" value="Unassembled WGS sequence"/>
</dbReference>
<gene>
    <name evidence="1" type="ORF">AFUS01_LOCUS23541</name>
</gene>
<dbReference type="PANTHER" id="PTHR46880">
    <property type="entry name" value="RAS-ASSOCIATING DOMAIN-CONTAINING PROTEIN"/>
    <property type="match status" value="1"/>
</dbReference>
<name>A0A8J2KF86_9HEXA</name>
<proteinExistence type="predicted"/>
<dbReference type="OrthoDB" id="6590671at2759"/>
<dbReference type="AlphaFoldDB" id="A0A8J2KF86"/>
<sequence length="305" mass="35074">DGLTNYIQEKLVGLTTDGHPALRSVFRKLLDEFVSNKLISIHCIAHRVELVSAKSFERFDFLGEIDTVINDVFTFLTKKSSKRREIFRDFTLELGFKLFEVKRVRKFRWVGHHYRALVPVIQRFKVLVFTFESISKDVSFPLTDRSRAKNLLNSLKSPIFLATIAATDVVSGLKRLSESLQKFGDSIIGKKLLREKLIDYLMSLETINGEMLQYLLTNSFLAENNETVNDLDVFNEHTVVFDGIALKKPNELYATTKLSSKRKSYIADLKAEIRSRFPEDIYDLLDFLHPSQFPSPGMDENYGTT</sequence>
<keyword evidence="2" id="KW-1185">Reference proteome</keyword>
<accession>A0A8J2KF86</accession>
<feature type="non-terminal residue" evidence="1">
    <location>
        <position position="1"/>
    </location>
</feature>
<evidence type="ECO:0000313" key="1">
    <source>
        <dbReference type="EMBL" id="CAG7784881.1"/>
    </source>
</evidence>